<dbReference type="PANTHER" id="PTHR42756:SF1">
    <property type="entry name" value="TRANSCRIPTIONAL REPRESSOR OF EMRAB OPERON"/>
    <property type="match status" value="1"/>
</dbReference>
<keyword evidence="3" id="KW-0804">Transcription</keyword>
<evidence type="ECO:0000259" key="4">
    <source>
        <dbReference type="PROSITE" id="PS50995"/>
    </source>
</evidence>
<dbReference type="Gene3D" id="1.10.10.10">
    <property type="entry name" value="Winged helix-like DNA-binding domain superfamily/Winged helix DNA-binding domain"/>
    <property type="match status" value="1"/>
</dbReference>
<dbReference type="GO" id="GO:0003677">
    <property type="term" value="F:DNA binding"/>
    <property type="evidence" value="ECO:0007669"/>
    <property type="project" value="UniProtKB-KW"/>
</dbReference>
<evidence type="ECO:0000256" key="3">
    <source>
        <dbReference type="ARBA" id="ARBA00023163"/>
    </source>
</evidence>
<accession>A0A934J8P9</accession>
<organism evidence="5 6">
    <name type="scientific">Paenibacillus roseus</name>
    <dbReference type="NCBI Taxonomy" id="2798579"/>
    <lineage>
        <taxon>Bacteria</taxon>
        <taxon>Bacillati</taxon>
        <taxon>Bacillota</taxon>
        <taxon>Bacilli</taxon>
        <taxon>Bacillales</taxon>
        <taxon>Paenibacillaceae</taxon>
        <taxon>Paenibacillus</taxon>
    </lineage>
</organism>
<dbReference type="PROSITE" id="PS50995">
    <property type="entry name" value="HTH_MARR_2"/>
    <property type="match status" value="1"/>
</dbReference>
<keyword evidence="1" id="KW-0805">Transcription regulation</keyword>
<protein>
    <submittedName>
        <fullName evidence="5">MarR family transcriptional regulator</fullName>
    </submittedName>
</protein>
<evidence type="ECO:0000313" key="5">
    <source>
        <dbReference type="EMBL" id="MBJ6362736.1"/>
    </source>
</evidence>
<dbReference type="RefSeq" id="WP_199020274.1">
    <property type="nucleotide sequence ID" value="NZ_JAELUP010000089.1"/>
</dbReference>
<feature type="domain" description="HTH marR-type" evidence="4">
    <location>
        <begin position="7"/>
        <end position="138"/>
    </location>
</feature>
<dbReference type="Proteomes" id="UP000640274">
    <property type="component" value="Unassembled WGS sequence"/>
</dbReference>
<dbReference type="SUPFAM" id="SSF46785">
    <property type="entry name" value="Winged helix' DNA-binding domain"/>
    <property type="match status" value="1"/>
</dbReference>
<dbReference type="PROSITE" id="PS01117">
    <property type="entry name" value="HTH_MARR_1"/>
    <property type="match status" value="1"/>
</dbReference>
<evidence type="ECO:0000313" key="6">
    <source>
        <dbReference type="Proteomes" id="UP000640274"/>
    </source>
</evidence>
<proteinExistence type="predicted"/>
<reference evidence="5" key="1">
    <citation type="submission" date="2020-12" db="EMBL/GenBank/DDBJ databases">
        <authorList>
            <person name="Huq M.A."/>
        </authorList>
    </citation>
    <scope>NUCLEOTIDE SEQUENCE</scope>
    <source>
        <strain evidence="5">MAHUQ-46</strain>
    </source>
</reference>
<name>A0A934J8P9_9BACL</name>
<dbReference type="PRINTS" id="PR00598">
    <property type="entry name" value="HTHMARR"/>
</dbReference>
<dbReference type="SMART" id="SM00347">
    <property type="entry name" value="HTH_MARR"/>
    <property type="match status" value="1"/>
</dbReference>
<sequence>MELNDQTNELYALFKIFLKKIGEEWKSRSGDNLPLSHIRMLTVLQRREKEKVAELADCLHVTPGAITGIADKLIQRGYVERRRDETDRRVVYLQLTEEGQSAVKGLDSIQQQLYADILARLDMQDIEHLKRIFSTMIELVDSTNRKQG</sequence>
<dbReference type="InterPro" id="IPR036390">
    <property type="entry name" value="WH_DNA-bd_sf"/>
</dbReference>
<dbReference type="Pfam" id="PF01047">
    <property type="entry name" value="MarR"/>
    <property type="match status" value="1"/>
</dbReference>
<dbReference type="InterPro" id="IPR000835">
    <property type="entry name" value="HTH_MarR-typ"/>
</dbReference>
<evidence type="ECO:0000256" key="1">
    <source>
        <dbReference type="ARBA" id="ARBA00023015"/>
    </source>
</evidence>
<dbReference type="PANTHER" id="PTHR42756">
    <property type="entry name" value="TRANSCRIPTIONAL REGULATOR, MARR"/>
    <property type="match status" value="1"/>
</dbReference>
<gene>
    <name evidence="5" type="ORF">JFN88_16070</name>
</gene>
<dbReference type="InterPro" id="IPR036388">
    <property type="entry name" value="WH-like_DNA-bd_sf"/>
</dbReference>
<dbReference type="AlphaFoldDB" id="A0A934J8P9"/>
<evidence type="ECO:0000256" key="2">
    <source>
        <dbReference type="ARBA" id="ARBA00023125"/>
    </source>
</evidence>
<keyword evidence="6" id="KW-1185">Reference proteome</keyword>
<comment type="caution">
    <text evidence="5">The sequence shown here is derived from an EMBL/GenBank/DDBJ whole genome shotgun (WGS) entry which is preliminary data.</text>
</comment>
<keyword evidence="2" id="KW-0238">DNA-binding</keyword>
<dbReference type="EMBL" id="JAELUP010000089">
    <property type="protein sequence ID" value="MBJ6362736.1"/>
    <property type="molecule type" value="Genomic_DNA"/>
</dbReference>
<dbReference type="InterPro" id="IPR023187">
    <property type="entry name" value="Tscrpt_reg_MarR-type_CS"/>
</dbReference>
<dbReference type="GO" id="GO:0003700">
    <property type="term" value="F:DNA-binding transcription factor activity"/>
    <property type="evidence" value="ECO:0007669"/>
    <property type="project" value="InterPro"/>
</dbReference>